<dbReference type="GO" id="GO:0005634">
    <property type="term" value="C:nucleus"/>
    <property type="evidence" value="ECO:0007669"/>
    <property type="project" value="TreeGrafter"/>
</dbReference>
<evidence type="ECO:0000313" key="4">
    <source>
        <dbReference type="EMBL" id="OAF70433.1"/>
    </source>
</evidence>
<accession>A0A177B9V9</accession>
<dbReference type="CDD" id="cd16983">
    <property type="entry name" value="CID_SCAF8_like"/>
    <property type="match status" value="1"/>
</dbReference>
<keyword evidence="1" id="KW-0694">RNA-binding</keyword>
<dbReference type="OrthoDB" id="79367at2759"/>
<dbReference type="EMBL" id="LWCA01000149">
    <property type="protein sequence ID" value="OAF70433.1"/>
    <property type="molecule type" value="Genomic_DNA"/>
</dbReference>
<dbReference type="InterPro" id="IPR006569">
    <property type="entry name" value="CID_dom"/>
</dbReference>
<dbReference type="PANTHER" id="PTHR23140:SF4">
    <property type="entry name" value="PROTEIN CBR-NRD-1"/>
    <property type="match status" value="1"/>
</dbReference>
<feature type="compositionally biased region" description="Polar residues" evidence="2">
    <location>
        <begin position="659"/>
        <end position="670"/>
    </location>
</feature>
<dbReference type="PROSITE" id="PS51391">
    <property type="entry name" value="CID"/>
    <property type="match status" value="1"/>
</dbReference>
<comment type="caution">
    <text evidence="4">The sequence shown here is derived from an EMBL/GenBank/DDBJ whole genome shotgun (WGS) entry which is preliminary data.</text>
</comment>
<keyword evidence="5" id="KW-1185">Reference proteome</keyword>
<evidence type="ECO:0000256" key="2">
    <source>
        <dbReference type="SAM" id="MobiDB-lite"/>
    </source>
</evidence>
<feature type="domain" description="CID" evidence="3">
    <location>
        <begin position="1"/>
        <end position="139"/>
    </location>
</feature>
<evidence type="ECO:0000313" key="5">
    <source>
        <dbReference type="Proteomes" id="UP000078046"/>
    </source>
</evidence>
<feature type="compositionally biased region" description="Basic residues" evidence="2">
    <location>
        <begin position="750"/>
        <end position="761"/>
    </location>
</feature>
<evidence type="ECO:0000256" key="1">
    <source>
        <dbReference type="ARBA" id="ARBA00022884"/>
    </source>
</evidence>
<feature type="region of interest" description="Disordered" evidence="2">
    <location>
        <begin position="612"/>
        <end position="761"/>
    </location>
</feature>
<dbReference type="GO" id="GO:0003723">
    <property type="term" value="F:RNA binding"/>
    <property type="evidence" value="ECO:0007669"/>
    <property type="project" value="UniProtKB-KW"/>
</dbReference>
<reference evidence="4 5" key="1">
    <citation type="submission" date="2016-04" db="EMBL/GenBank/DDBJ databases">
        <title>The genome of Intoshia linei affirms orthonectids as highly simplified spiralians.</title>
        <authorList>
            <person name="Mikhailov K.V."/>
            <person name="Slusarev G.S."/>
            <person name="Nikitin M.A."/>
            <person name="Logacheva M.D."/>
            <person name="Penin A."/>
            <person name="Aleoshin V."/>
            <person name="Panchin Y.V."/>
        </authorList>
    </citation>
    <scope>NUCLEOTIDE SEQUENCE [LARGE SCALE GENOMIC DNA]</scope>
    <source>
        <strain evidence="4">Intl2013</strain>
        <tissue evidence="4">Whole animal</tissue>
    </source>
</reference>
<dbReference type="Pfam" id="PF04818">
    <property type="entry name" value="CID"/>
    <property type="match status" value="1"/>
</dbReference>
<feature type="compositionally biased region" description="Polar residues" evidence="2">
    <location>
        <begin position="634"/>
        <end position="645"/>
    </location>
</feature>
<proteinExistence type="predicted"/>
<dbReference type="Gene3D" id="1.25.40.90">
    <property type="match status" value="1"/>
</dbReference>
<dbReference type="InterPro" id="IPR051485">
    <property type="entry name" value="SR-CTD_assoc_factor"/>
</dbReference>
<dbReference type="PANTHER" id="PTHR23140">
    <property type="entry name" value="RNA PROCESSING PROTEIN LD23810P"/>
    <property type="match status" value="1"/>
</dbReference>
<dbReference type="Proteomes" id="UP000078046">
    <property type="component" value="Unassembled WGS sequence"/>
</dbReference>
<evidence type="ECO:0000259" key="3">
    <source>
        <dbReference type="PROSITE" id="PS51391"/>
    </source>
</evidence>
<gene>
    <name evidence="4" type="ORF">A3Q56_01844</name>
</gene>
<organism evidence="4 5">
    <name type="scientific">Intoshia linei</name>
    <dbReference type="NCBI Taxonomy" id="1819745"/>
    <lineage>
        <taxon>Eukaryota</taxon>
        <taxon>Metazoa</taxon>
        <taxon>Spiralia</taxon>
        <taxon>Lophotrochozoa</taxon>
        <taxon>Mesozoa</taxon>
        <taxon>Orthonectida</taxon>
        <taxon>Rhopaluridae</taxon>
        <taxon>Intoshia</taxon>
    </lineage>
</organism>
<sequence length="761" mass="87467">MDKVKEFNNELRSLHSAKTPISKASMTKITKLCFRAIKLYKHAVQCVEKFIEKARTDMKLTGLYLIDSIVRQSIHQYGKDKDVFGPRFSKNIFKTFNHILNCPVETRSKIERVLTLWIKNDVLEEKISKQLLDNFNNLQLNNTTVKTEALQESNKLLSSVQQILNEPIKDSKQNLEELKCLQHKLIQQEEFNKSKIDYTGSLNEEIACKMGILANTIFKKSYDDAFRKQPDMSKNISTPPDIHPEVKNPLYFDYGEDSDNEPYESQFPEIKSILINSEIKDNSYVGLDNDVVNQNPGTIYSERKQNMPATEKPKPRNEIKDIVESELWPESRDGRVRLCSITLCLSGIEDSTEDDEIKKLLHPIVQKHVSVNVIPLRKLAYLIFSSRKAAYVALHNRMQSSMEYTLTWSKPKGLKRSNYANLWRQDLGFAYIDPAILPLHPFMVEGSKICENVMASGGEPDLVMEQNDSNDTKNVNIGGSTVQPTPVPSMNSMPPLNFSTPVIPNMGFSTAPPMLPIINRPNGGQIRLNEQPPILPLKLSRIAPTGNCPVNIPPSGLTQERPFMAQGSYFTNTRNRPPPDMNGSSIFPRNFDMLCPIKMNDYNIPETFNRNNSFNAPPMYRNKESSHTTPPEMYSTNSGSPNISRISPGGHSRSPGMHSINTRYGNTTNFDTDRREKRFHPNHNFNNIPNERPHYNPDFYPQQNNKYGRRNNDQNDRHSFTPRNQFRFRNERTPRYPGNSPTQVPFRPRFNSRYRNQRPRY</sequence>
<dbReference type="SMART" id="SM00582">
    <property type="entry name" value="RPR"/>
    <property type="match status" value="1"/>
</dbReference>
<name>A0A177B9V9_9BILA</name>
<dbReference type="AlphaFoldDB" id="A0A177B9V9"/>
<feature type="compositionally biased region" description="Basic and acidic residues" evidence="2">
    <location>
        <begin position="710"/>
        <end position="719"/>
    </location>
</feature>
<protein>
    <recommendedName>
        <fullName evidence="3">CID domain-containing protein</fullName>
    </recommendedName>
</protein>
<dbReference type="InterPro" id="IPR008942">
    <property type="entry name" value="ENTH_VHS"/>
</dbReference>
<dbReference type="SUPFAM" id="SSF48464">
    <property type="entry name" value="ENTH/VHS domain"/>
    <property type="match status" value="1"/>
</dbReference>